<comment type="caution">
    <text evidence="2">The sequence shown here is derived from an EMBL/GenBank/DDBJ whole genome shotgun (WGS) entry which is preliminary data.</text>
</comment>
<reference evidence="2" key="1">
    <citation type="submission" date="2020-01" db="EMBL/GenBank/DDBJ databases">
        <authorList>
            <person name="Rat A."/>
        </authorList>
    </citation>
    <scope>NUCLEOTIDE SEQUENCE</scope>
    <source>
        <strain evidence="2">LMG 31228</strain>
    </source>
</reference>
<proteinExistence type="predicted"/>
<dbReference type="EMBL" id="JAAEDL010000004">
    <property type="protein sequence ID" value="MBR0679960.1"/>
    <property type="molecule type" value="Genomic_DNA"/>
</dbReference>
<organism evidence="2 3">
    <name type="scientific">Neoroseomonas eburnea</name>
    <dbReference type="NCBI Taxonomy" id="1346889"/>
    <lineage>
        <taxon>Bacteria</taxon>
        <taxon>Pseudomonadati</taxon>
        <taxon>Pseudomonadota</taxon>
        <taxon>Alphaproteobacteria</taxon>
        <taxon>Acetobacterales</taxon>
        <taxon>Acetobacteraceae</taxon>
        <taxon>Neoroseomonas</taxon>
    </lineage>
</organism>
<dbReference type="Pfam" id="PF01370">
    <property type="entry name" value="Epimerase"/>
    <property type="match status" value="1"/>
</dbReference>
<accession>A0A9X9X8C4</accession>
<sequence length="306" mass="32830">MTGAAGRIGQVFCGLALRQPGLQLRVLLSPGSPRLPDPIEVVEGDLLQPESCERLLRGQDALVHLAWRGVPLAGSGFGAGLNDGLLPTLSLLDAARRHEGLRIIFPSSGGTVYAERGARRPHREEDPCLPRSPYAIQKLAAEHYIQALCADGGVSARILRISTAYGWRAVPGALQGFIGIALASAVRGEPVRLVGDPANVRDFVHRDDVAEALLLATNRPLAMGQVEVLNIGSCVGTSVREVLAMIERELGRPVATRQEHWDAARSLPGYAVLDISRARQALGWQPRIALREGIRAGLHELLHLAA</sequence>
<feature type="domain" description="NAD-dependent epimerase/dehydratase" evidence="1">
    <location>
        <begin position="1"/>
        <end position="232"/>
    </location>
</feature>
<keyword evidence="3" id="KW-1185">Reference proteome</keyword>
<dbReference type="AlphaFoldDB" id="A0A9X9X8C4"/>
<dbReference type="RefSeq" id="WP_211845448.1">
    <property type="nucleotide sequence ID" value="NZ_JAAEDL010000004.1"/>
</dbReference>
<evidence type="ECO:0000313" key="3">
    <source>
        <dbReference type="Proteomes" id="UP001138709"/>
    </source>
</evidence>
<evidence type="ECO:0000259" key="1">
    <source>
        <dbReference type="Pfam" id="PF01370"/>
    </source>
</evidence>
<dbReference type="PANTHER" id="PTHR43245">
    <property type="entry name" value="BIFUNCTIONAL POLYMYXIN RESISTANCE PROTEIN ARNA"/>
    <property type="match status" value="1"/>
</dbReference>
<evidence type="ECO:0000313" key="2">
    <source>
        <dbReference type="EMBL" id="MBR0679960.1"/>
    </source>
</evidence>
<dbReference type="InterPro" id="IPR036291">
    <property type="entry name" value="NAD(P)-bd_dom_sf"/>
</dbReference>
<protein>
    <submittedName>
        <fullName evidence="2">NAD-dependent epimerase/dehydratase family protein</fullName>
    </submittedName>
</protein>
<reference evidence="2" key="2">
    <citation type="journal article" date="2021" name="Syst. Appl. Microbiol.">
        <title>Roseomonas hellenica sp. nov., isolated from roots of wild-growing Alkanna tinctoria.</title>
        <authorList>
            <person name="Rat A."/>
            <person name="Naranjo H.D."/>
            <person name="Lebbe L."/>
            <person name="Cnockaert M."/>
            <person name="Krigas N."/>
            <person name="Grigoriadou K."/>
            <person name="Maloupa E."/>
            <person name="Willems A."/>
        </authorList>
    </citation>
    <scope>NUCLEOTIDE SEQUENCE</scope>
    <source>
        <strain evidence="2">LMG 31228</strain>
    </source>
</reference>
<dbReference type="PANTHER" id="PTHR43245:SF13">
    <property type="entry name" value="UDP-D-APIOSE_UDP-D-XYLOSE SYNTHASE 2"/>
    <property type="match status" value="1"/>
</dbReference>
<dbReference type="InterPro" id="IPR001509">
    <property type="entry name" value="Epimerase_deHydtase"/>
</dbReference>
<gene>
    <name evidence="2" type="ORF">GXW74_05640</name>
</gene>
<name>A0A9X9X8C4_9PROT</name>
<dbReference type="Gene3D" id="3.40.50.720">
    <property type="entry name" value="NAD(P)-binding Rossmann-like Domain"/>
    <property type="match status" value="1"/>
</dbReference>
<dbReference type="Proteomes" id="UP001138709">
    <property type="component" value="Unassembled WGS sequence"/>
</dbReference>
<dbReference type="SUPFAM" id="SSF51735">
    <property type="entry name" value="NAD(P)-binding Rossmann-fold domains"/>
    <property type="match status" value="1"/>
</dbReference>
<dbReference type="InterPro" id="IPR050177">
    <property type="entry name" value="Lipid_A_modif_metabolic_enz"/>
</dbReference>